<evidence type="ECO:0000313" key="4">
    <source>
        <dbReference type="Proteomes" id="UP000510938"/>
    </source>
</evidence>
<evidence type="ECO:0000256" key="1">
    <source>
        <dbReference type="SAM" id="Phobius"/>
    </source>
</evidence>
<keyword evidence="1" id="KW-0812">Transmembrane</keyword>
<organism evidence="3 4">
    <name type="scientific">Anaplasma phagocytophilum str. Norway variant1</name>
    <dbReference type="NCBI Taxonomy" id="1392506"/>
    <lineage>
        <taxon>Bacteria</taxon>
        <taxon>Pseudomonadati</taxon>
        <taxon>Pseudomonadota</taxon>
        <taxon>Alphaproteobacteria</taxon>
        <taxon>Rickettsiales</taxon>
        <taxon>Anaplasmataceae</taxon>
        <taxon>Anaplasma</taxon>
        <taxon>phagocytophilum group</taxon>
    </lineage>
</organism>
<evidence type="ECO:0000313" key="3">
    <source>
        <dbReference type="EMBL" id="QLL67035.1"/>
    </source>
</evidence>
<gene>
    <name evidence="3" type="ORF">O998_04800</name>
</gene>
<evidence type="ECO:0000256" key="2">
    <source>
        <dbReference type="SAM" id="SignalP"/>
    </source>
</evidence>
<feature type="chain" id="PRO_5028937685" evidence="2">
    <location>
        <begin position="29"/>
        <end position="125"/>
    </location>
</feature>
<accession>A0A7H9DZR0</accession>
<proteinExistence type="predicted"/>
<keyword evidence="1" id="KW-1133">Transmembrane helix</keyword>
<keyword evidence="1" id="KW-0472">Membrane</keyword>
<dbReference type="Proteomes" id="UP000510938">
    <property type="component" value="Chromosome"/>
</dbReference>
<keyword evidence="2" id="KW-0732">Signal</keyword>
<feature type="transmembrane region" description="Helical" evidence="1">
    <location>
        <begin position="73"/>
        <end position="92"/>
    </location>
</feature>
<feature type="signal peptide" evidence="2">
    <location>
        <begin position="1"/>
        <end position="28"/>
    </location>
</feature>
<sequence length="125" mass="13633">MAKIVKFFMHTTCMFLLLFFCNQGIAAAATHIEPKDPISRVICNVVIFIQKLGLPIMTGVIMGSSIMAIFGRLAWHTIATLVVFTAIFFGAGKIISKIASGIGGLNAEKFDCKPGKAKKQEIWII</sequence>
<reference evidence="3 4" key="1">
    <citation type="submission" date="2019-12" db="EMBL/GenBank/DDBJ databases">
        <title>A sheep strain of Anaplasma phagocytophilum contains multiple genomes.</title>
        <authorList>
            <person name="Barbet A.F."/>
            <person name="Crosby F.L."/>
            <person name="Eskeland S."/>
            <person name="Stuen S."/>
            <person name="Granquist E.G."/>
            <person name="Munderloh U.G."/>
        </authorList>
    </citation>
    <scope>NUCLEOTIDE SEQUENCE [LARGE SCALE GENOMIC DNA]</scope>
    <source>
        <strain evidence="3 4">Norway Variant 1</strain>
    </source>
</reference>
<dbReference type="AlphaFoldDB" id="A0A7H9DZR0"/>
<protein>
    <submittedName>
        <fullName evidence="3">Type VI secretion protein</fullName>
    </submittedName>
</protein>
<feature type="transmembrane region" description="Helical" evidence="1">
    <location>
        <begin position="38"/>
        <end position="61"/>
    </location>
</feature>
<name>A0A7H9DZR0_ANAPH</name>
<dbReference type="EMBL" id="CP046639">
    <property type="protein sequence ID" value="QLL67035.1"/>
    <property type="molecule type" value="Genomic_DNA"/>
</dbReference>
<dbReference type="InterPro" id="IPR007039">
    <property type="entry name" value="TrbC/VirB2"/>
</dbReference>
<dbReference type="Pfam" id="PF04956">
    <property type="entry name" value="TrbC"/>
    <property type="match status" value="1"/>
</dbReference>